<keyword evidence="2" id="KW-0238">DNA-binding</keyword>
<proteinExistence type="predicted"/>
<dbReference type="PANTHER" id="PTHR44846:SF1">
    <property type="entry name" value="MANNOSYL-D-GLYCERATE TRANSPORT_METABOLISM SYSTEM REPRESSOR MNGR-RELATED"/>
    <property type="match status" value="1"/>
</dbReference>
<dbReference type="GO" id="GO:0003677">
    <property type="term" value="F:DNA binding"/>
    <property type="evidence" value="ECO:0007669"/>
    <property type="project" value="UniProtKB-KW"/>
</dbReference>
<dbReference type="Proteomes" id="UP000707535">
    <property type="component" value="Unassembled WGS sequence"/>
</dbReference>
<dbReference type="NCBIfam" id="NF041547">
    <property type="entry name" value="GntR_LSA1692"/>
    <property type="match status" value="1"/>
</dbReference>
<reference evidence="5" key="2">
    <citation type="submission" date="2021-09" db="EMBL/GenBank/DDBJ databases">
        <authorList>
            <person name="Gilroy R."/>
        </authorList>
    </citation>
    <scope>NUCLEOTIDE SEQUENCE</scope>
    <source>
        <strain evidence="5">CHK174-6876</strain>
    </source>
</reference>
<dbReference type="InterPro" id="IPR028978">
    <property type="entry name" value="Chorismate_lyase_/UTRA_dom_sf"/>
</dbReference>
<reference evidence="5" key="1">
    <citation type="journal article" date="2021" name="PeerJ">
        <title>Extensive microbial diversity within the chicken gut microbiome revealed by metagenomics and culture.</title>
        <authorList>
            <person name="Gilroy R."/>
            <person name="Ravi A."/>
            <person name="Getino M."/>
            <person name="Pursley I."/>
            <person name="Horton D.L."/>
            <person name="Alikhan N.F."/>
            <person name="Baker D."/>
            <person name="Gharbi K."/>
            <person name="Hall N."/>
            <person name="Watson M."/>
            <person name="Adriaenssens E.M."/>
            <person name="Foster-Nyarko E."/>
            <person name="Jarju S."/>
            <person name="Secka A."/>
            <person name="Antonio M."/>
            <person name="Oren A."/>
            <person name="Chaudhuri R.R."/>
            <person name="La Ragione R."/>
            <person name="Hildebrand F."/>
            <person name="Pallen M.J."/>
        </authorList>
    </citation>
    <scope>NUCLEOTIDE SEQUENCE</scope>
    <source>
        <strain evidence="5">CHK174-6876</strain>
    </source>
</reference>
<evidence type="ECO:0000313" key="5">
    <source>
        <dbReference type="EMBL" id="HJE96665.1"/>
    </source>
</evidence>
<dbReference type="InterPro" id="IPR000524">
    <property type="entry name" value="Tscrpt_reg_HTH_GntR"/>
</dbReference>
<dbReference type="AlphaFoldDB" id="A0A921F788"/>
<dbReference type="Pfam" id="PF07702">
    <property type="entry name" value="UTRA"/>
    <property type="match status" value="1"/>
</dbReference>
<dbReference type="SMART" id="SM00345">
    <property type="entry name" value="HTH_GNTR"/>
    <property type="match status" value="1"/>
</dbReference>
<dbReference type="GO" id="GO:0045892">
    <property type="term" value="P:negative regulation of DNA-templated transcription"/>
    <property type="evidence" value="ECO:0007669"/>
    <property type="project" value="TreeGrafter"/>
</dbReference>
<keyword evidence="3" id="KW-0804">Transcription</keyword>
<dbReference type="SMART" id="SM00866">
    <property type="entry name" value="UTRA"/>
    <property type="match status" value="1"/>
</dbReference>
<dbReference type="PROSITE" id="PS50949">
    <property type="entry name" value="HTH_GNTR"/>
    <property type="match status" value="1"/>
</dbReference>
<dbReference type="RefSeq" id="WP_270332937.1">
    <property type="nucleotide sequence ID" value="NZ_JAQDEX010000002.1"/>
</dbReference>
<accession>A0A921F788</accession>
<dbReference type="Gene3D" id="1.10.10.10">
    <property type="entry name" value="Winged helix-like DNA-binding domain superfamily/Winged helix DNA-binding domain"/>
    <property type="match status" value="1"/>
</dbReference>
<dbReference type="InterPro" id="IPR011663">
    <property type="entry name" value="UTRA"/>
</dbReference>
<organism evidence="5 6">
    <name type="scientific">Ligilactobacillus acidipiscis</name>
    <dbReference type="NCBI Taxonomy" id="89059"/>
    <lineage>
        <taxon>Bacteria</taxon>
        <taxon>Bacillati</taxon>
        <taxon>Bacillota</taxon>
        <taxon>Bacilli</taxon>
        <taxon>Lactobacillales</taxon>
        <taxon>Lactobacillaceae</taxon>
        <taxon>Ligilactobacillus</taxon>
    </lineage>
</organism>
<dbReference type="InterPro" id="IPR036388">
    <property type="entry name" value="WH-like_DNA-bd_sf"/>
</dbReference>
<evidence type="ECO:0000256" key="3">
    <source>
        <dbReference type="ARBA" id="ARBA00023163"/>
    </source>
</evidence>
<dbReference type="SUPFAM" id="SSF46785">
    <property type="entry name" value="Winged helix' DNA-binding domain"/>
    <property type="match status" value="1"/>
</dbReference>
<name>A0A921F788_9LACO</name>
<evidence type="ECO:0000256" key="1">
    <source>
        <dbReference type="ARBA" id="ARBA00023015"/>
    </source>
</evidence>
<evidence type="ECO:0000313" key="6">
    <source>
        <dbReference type="Proteomes" id="UP000707535"/>
    </source>
</evidence>
<protein>
    <submittedName>
        <fullName evidence="5">GntR family transcriptional regulator</fullName>
    </submittedName>
</protein>
<gene>
    <name evidence="5" type="ORF">K8V00_03505</name>
</gene>
<evidence type="ECO:0000259" key="4">
    <source>
        <dbReference type="PROSITE" id="PS50949"/>
    </source>
</evidence>
<dbReference type="Gene3D" id="3.40.1410.10">
    <property type="entry name" value="Chorismate lyase-like"/>
    <property type="match status" value="1"/>
</dbReference>
<dbReference type="PRINTS" id="PR00035">
    <property type="entry name" value="HTHGNTR"/>
</dbReference>
<dbReference type="PANTHER" id="PTHR44846">
    <property type="entry name" value="MANNOSYL-D-GLYCERATE TRANSPORT/METABOLISM SYSTEM REPRESSOR MNGR-RELATED"/>
    <property type="match status" value="1"/>
</dbReference>
<dbReference type="EMBL" id="DYXG01000031">
    <property type="protein sequence ID" value="HJE96665.1"/>
    <property type="molecule type" value="Genomic_DNA"/>
</dbReference>
<dbReference type="SUPFAM" id="SSF64288">
    <property type="entry name" value="Chorismate lyase-like"/>
    <property type="match status" value="1"/>
</dbReference>
<dbReference type="InterPro" id="IPR050679">
    <property type="entry name" value="Bact_HTH_transcr_reg"/>
</dbReference>
<feature type="domain" description="HTH gntR-type" evidence="4">
    <location>
        <begin position="3"/>
        <end position="71"/>
    </location>
</feature>
<dbReference type="CDD" id="cd07377">
    <property type="entry name" value="WHTH_GntR"/>
    <property type="match status" value="1"/>
</dbReference>
<sequence>MAKSKFEFVASTIKEKIANNEYSRAQKLPSEYDLSKEFGVSRLTIRKAIGLLISENVLVKDPGKGTYILTDNKKIESGKMGLQGFTEVAQSAGRKPKTKVISLSKVNISLGVQEILNVGSTDSMVMLERLRFLDEEPMVLEKIVMNEKYVTGFEQNDFTESLFALLEKRGIKLSYSHQEIEAILVNDELSDFLKVAVGSPLLKIMSVTYTVDAKPVFYDTSYYRADKYTVKSTLMRYQK</sequence>
<keyword evidence="1" id="KW-0805">Transcription regulation</keyword>
<dbReference type="Pfam" id="PF00392">
    <property type="entry name" value="GntR"/>
    <property type="match status" value="1"/>
</dbReference>
<dbReference type="GO" id="GO:0003700">
    <property type="term" value="F:DNA-binding transcription factor activity"/>
    <property type="evidence" value="ECO:0007669"/>
    <property type="project" value="InterPro"/>
</dbReference>
<dbReference type="InterPro" id="IPR036390">
    <property type="entry name" value="WH_DNA-bd_sf"/>
</dbReference>
<evidence type="ECO:0000256" key="2">
    <source>
        <dbReference type="ARBA" id="ARBA00023125"/>
    </source>
</evidence>
<comment type="caution">
    <text evidence="5">The sequence shown here is derived from an EMBL/GenBank/DDBJ whole genome shotgun (WGS) entry which is preliminary data.</text>
</comment>